<name>A0AAJ0DJC6_9PEZI</name>
<accession>A0AAJ0DJC6</accession>
<protein>
    <submittedName>
        <fullName evidence="1">Uncharacterized protein</fullName>
    </submittedName>
</protein>
<proteinExistence type="predicted"/>
<dbReference type="EMBL" id="JAWDJX010000010">
    <property type="protein sequence ID" value="KAK3055061.1"/>
    <property type="molecule type" value="Genomic_DNA"/>
</dbReference>
<evidence type="ECO:0000313" key="1">
    <source>
        <dbReference type="EMBL" id="KAK3055061.1"/>
    </source>
</evidence>
<keyword evidence="2" id="KW-1185">Reference proteome</keyword>
<dbReference type="AlphaFoldDB" id="A0AAJ0DJC6"/>
<reference evidence="1" key="1">
    <citation type="submission" date="2023-04" db="EMBL/GenBank/DDBJ databases">
        <title>Black Yeasts Isolated from many extreme environments.</title>
        <authorList>
            <person name="Coleine C."/>
            <person name="Stajich J.E."/>
            <person name="Selbmann L."/>
        </authorList>
    </citation>
    <scope>NUCLEOTIDE SEQUENCE</scope>
    <source>
        <strain evidence="1">CCFEE 5312</strain>
    </source>
</reference>
<sequence>MHGNRQYNVAPFFAPPHMPHQIPQPAAERVKPKLTRYNSAWQLRQLAASTQREIGVPQPVPEQHHPAPVNQPSKRYDSAWQLRQLGADAECCRTSTSDRATHAASTAFKGESVAATSLPAITQPKQISSREERDNVFSCQYDEERGNVFNRSNDDNRTGVFKLFRNVVKHIIWQFVELQL</sequence>
<comment type="caution">
    <text evidence="1">The sequence shown here is derived from an EMBL/GenBank/DDBJ whole genome shotgun (WGS) entry which is preliminary data.</text>
</comment>
<dbReference type="Proteomes" id="UP001271007">
    <property type="component" value="Unassembled WGS sequence"/>
</dbReference>
<organism evidence="1 2">
    <name type="scientific">Extremus antarcticus</name>
    <dbReference type="NCBI Taxonomy" id="702011"/>
    <lineage>
        <taxon>Eukaryota</taxon>
        <taxon>Fungi</taxon>
        <taxon>Dikarya</taxon>
        <taxon>Ascomycota</taxon>
        <taxon>Pezizomycotina</taxon>
        <taxon>Dothideomycetes</taxon>
        <taxon>Dothideomycetidae</taxon>
        <taxon>Mycosphaerellales</taxon>
        <taxon>Extremaceae</taxon>
        <taxon>Extremus</taxon>
    </lineage>
</organism>
<gene>
    <name evidence="1" type="ORF">LTR09_004221</name>
</gene>
<evidence type="ECO:0000313" key="2">
    <source>
        <dbReference type="Proteomes" id="UP001271007"/>
    </source>
</evidence>